<dbReference type="RefSeq" id="WP_138579454.1">
    <property type="nucleotide sequence ID" value="NZ_CP040818.1"/>
</dbReference>
<dbReference type="OrthoDB" id="7855643at2"/>
<keyword evidence="3" id="KW-1185">Reference proteome</keyword>
<evidence type="ECO:0000313" key="3">
    <source>
        <dbReference type="Proteomes" id="UP000305888"/>
    </source>
</evidence>
<gene>
    <name evidence="2" type="ORF">FDP22_03775</name>
</gene>
<reference evidence="2 3" key="1">
    <citation type="submission" date="2019-06" db="EMBL/GenBank/DDBJ databases">
        <title>Genome sequence of Rhodobacteraceae bacterium D4M1.</title>
        <authorList>
            <person name="Cao J."/>
        </authorList>
    </citation>
    <scope>NUCLEOTIDE SEQUENCE [LARGE SCALE GENOMIC DNA]</scope>
    <source>
        <strain evidence="2 3">D4M1</strain>
    </source>
</reference>
<sequence>MKPFTLAAAIVGGLAAPAAAQEFCVEPIRPEAAHLLDAGFSGAEVRSEFRRYFREVEDYLNCLNETSGRIRDDARAAAYDYQHVLETTEPGRADQGANEFQPPTVEMKDTGELFLDYRPGTTKRPTPETLRSGE</sequence>
<protein>
    <submittedName>
        <fullName evidence="2">Uncharacterized protein</fullName>
    </submittedName>
</protein>
<evidence type="ECO:0000256" key="1">
    <source>
        <dbReference type="SAM" id="SignalP"/>
    </source>
</evidence>
<accession>A0A5B8FRK6</accession>
<organism evidence="2 3">
    <name type="scientific">Paroceanicella profunda</name>
    <dbReference type="NCBI Taxonomy" id="2579971"/>
    <lineage>
        <taxon>Bacteria</taxon>
        <taxon>Pseudomonadati</taxon>
        <taxon>Pseudomonadota</taxon>
        <taxon>Alphaproteobacteria</taxon>
        <taxon>Rhodobacterales</taxon>
        <taxon>Paracoccaceae</taxon>
        <taxon>Paroceanicella</taxon>
    </lineage>
</organism>
<keyword evidence="1" id="KW-0732">Signal</keyword>
<feature type="chain" id="PRO_5022960635" evidence="1">
    <location>
        <begin position="21"/>
        <end position="134"/>
    </location>
</feature>
<dbReference type="EMBL" id="CP040818">
    <property type="protein sequence ID" value="QDL90985.1"/>
    <property type="molecule type" value="Genomic_DNA"/>
</dbReference>
<dbReference type="KEGG" id="ppru:FDP22_03775"/>
<dbReference type="AlphaFoldDB" id="A0A5B8FRK6"/>
<name>A0A5B8FRK6_9RHOB</name>
<proteinExistence type="predicted"/>
<dbReference type="Proteomes" id="UP000305888">
    <property type="component" value="Chromosome"/>
</dbReference>
<feature type="signal peptide" evidence="1">
    <location>
        <begin position="1"/>
        <end position="20"/>
    </location>
</feature>
<evidence type="ECO:0000313" key="2">
    <source>
        <dbReference type="EMBL" id="QDL90985.1"/>
    </source>
</evidence>